<organism evidence="1 2">
    <name type="scientific">Dysgonomonas capnocytophagoides</name>
    <dbReference type="NCBI Taxonomy" id="45254"/>
    <lineage>
        <taxon>Bacteria</taxon>
        <taxon>Pseudomonadati</taxon>
        <taxon>Bacteroidota</taxon>
        <taxon>Bacteroidia</taxon>
        <taxon>Bacteroidales</taxon>
        <taxon>Dysgonomonadaceae</taxon>
        <taxon>Dysgonomonas</taxon>
    </lineage>
</organism>
<proteinExistence type="predicted"/>
<name>A0A4Y8L3H0_9BACT</name>
<dbReference type="RefSeq" id="WP_134436427.1">
    <property type="nucleotide sequence ID" value="NZ_SOML01000006.1"/>
</dbReference>
<dbReference type="AlphaFoldDB" id="A0A4Y8L3H0"/>
<comment type="caution">
    <text evidence="1">The sequence shown here is derived from an EMBL/GenBank/DDBJ whole genome shotgun (WGS) entry which is preliminary data.</text>
</comment>
<protein>
    <submittedName>
        <fullName evidence="1">Uncharacterized protein</fullName>
    </submittedName>
</protein>
<evidence type="ECO:0000313" key="2">
    <source>
        <dbReference type="Proteomes" id="UP000297861"/>
    </source>
</evidence>
<dbReference type="Proteomes" id="UP000297861">
    <property type="component" value="Unassembled WGS sequence"/>
</dbReference>
<evidence type="ECO:0000313" key="1">
    <source>
        <dbReference type="EMBL" id="TFD96042.1"/>
    </source>
</evidence>
<dbReference type="OrthoDB" id="996500at2"/>
<sequence>MRKNVIFTIVFAAVIAGLVQLHSYSQKEMADAVSELTITSIDGIADISYPSAVEERNDIPFVKLIDPEVRKSIPDSVDVEIYRPGKIFLAKGFNADDPAQLKNFSNIVISGNVIDGFNSENLTDEAVTQISTSVKASVEQNAAQSSFLISDWTDKPAEEINGTKVLRYEYKQVNSADRITCMALTYLFKGNKQVEVLMSAQEKEYAEWAAINDKIVSGIVIK</sequence>
<keyword evidence="2" id="KW-1185">Reference proteome</keyword>
<gene>
    <name evidence="1" type="ORF">E2605_10635</name>
</gene>
<reference evidence="1 2" key="1">
    <citation type="submission" date="2019-03" db="EMBL/GenBank/DDBJ databases">
        <title>San Antonio Military Medical Center submission to MRSN (WRAIR), pending publication.</title>
        <authorList>
            <person name="Blyth D.M."/>
            <person name="Mccarthy S.L."/>
            <person name="Schall S.E."/>
            <person name="Stam J.A."/>
            <person name="Ong A.C."/>
            <person name="Mcgann P.T."/>
        </authorList>
    </citation>
    <scope>NUCLEOTIDE SEQUENCE [LARGE SCALE GENOMIC DNA]</scope>
    <source>
        <strain evidence="1 2">MRSN571793</strain>
    </source>
</reference>
<accession>A0A4Y8L3H0</accession>
<dbReference type="EMBL" id="SOML01000006">
    <property type="protein sequence ID" value="TFD96042.1"/>
    <property type="molecule type" value="Genomic_DNA"/>
</dbReference>